<dbReference type="OrthoDB" id="9810372at2"/>
<dbReference type="InterPro" id="IPR000600">
    <property type="entry name" value="ROK"/>
</dbReference>
<dbReference type="Gene3D" id="3.30.420.40">
    <property type="match status" value="2"/>
</dbReference>
<reference evidence="2 3" key="1">
    <citation type="submission" date="2017-12" db="EMBL/GenBank/DDBJ databases">
        <title>Characterization of six clinical isolates of Enterochimera gen. nov., a novel genus of the Yersiniaciae family and the three species Enterochimera arupensis sp. nov., Enterochimera coloradensis sp. nov, and Enterochimera californica sp. nov.</title>
        <authorList>
            <person name="Rossi A."/>
            <person name="Fisher M."/>
        </authorList>
    </citation>
    <scope>NUCLEOTIDE SEQUENCE [LARGE SCALE GENOMIC DNA]</scope>
    <source>
        <strain evidence="3">2016-Iso4</strain>
    </source>
</reference>
<gene>
    <name evidence="2" type="ORF">CYR32_17150</name>
</gene>
<dbReference type="InterPro" id="IPR043129">
    <property type="entry name" value="ATPase_NBD"/>
</dbReference>
<dbReference type="GO" id="GO:0016301">
    <property type="term" value="F:kinase activity"/>
    <property type="evidence" value="ECO:0007669"/>
    <property type="project" value="UniProtKB-KW"/>
</dbReference>
<dbReference type="EMBL" id="PJZH01000024">
    <property type="protein sequence ID" value="PLR31336.1"/>
    <property type="molecule type" value="Genomic_DNA"/>
</dbReference>
<comment type="caution">
    <text evidence="2">The sequence shown here is derived from an EMBL/GenBank/DDBJ whole genome shotgun (WGS) entry which is preliminary data.</text>
</comment>
<sequence>MVTEKEGGVRAGIDLGGTGTRIVIMENQQQIAVAAMPTALFDSVPDAMRSGRLAQKVRELLPAGKRLISLGIGASGPVNNQTGIIENNDTLAAFSYFPLVEQMQQHLGVPVNIDNDAVAAALGEYYLGAGRGSQRLLMVTLGTGVGVALLDNGKPWRTASGAHPEAGHIPVGGDSPPCYCGLEGCWESLAARSWLQKALHATWRDEPYDDLALPYYQQRCEADPDVAGIFARYGRHVGRGLNSLLTLYGPDITLLSGSAAHFYPLFQPGMASALSRAAGYAVNKQILPSQLGDSAGALGAALLYRLERAA</sequence>
<accession>A0A2N5DW19</accession>
<protein>
    <submittedName>
        <fullName evidence="2">Glucokinase</fullName>
    </submittedName>
</protein>
<keyword evidence="3" id="KW-1185">Reference proteome</keyword>
<evidence type="ECO:0000313" key="3">
    <source>
        <dbReference type="Proteomes" id="UP000234503"/>
    </source>
</evidence>
<dbReference type="Proteomes" id="UP000234503">
    <property type="component" value="Unassembled WGS sequence"/>
</dbReference>
<dbReference type="SUPFAM" id="SSF53067">
    <property type="entry name" value="Actin-like ATPase domain"/>
    <property type="match status" value="1"/>
</dbReference>
<dbReference type="AlphaFoldDB" id="A0A2N5DW19"/>
<dbReference type="PANTHER" id="PTHR18964">
    <property type="entry name" value="ROK (REPRESSOR, ORF, KINASE) FAMILY"/>
    <property type="match status" value="1"/>
</dbReference>
<dbReference type="CDD" id="cd23763">
    <property type="entry name" value="ASKHA_ATPase_ROK"/>
    <property type="match status" value="1"/>
</dbReference>
<evidence type="ECO:0000313" key="2">
    <source>
        <dbReference type="EMBL" id="PLR31336.1"/>
    </source>
</evidence>
<keyword evidence="2" id="KW-0418">Kinase</keyword>
<keyword evidence="2" id="KW-0808">Transferase</keyword>
<dbReference type="PANTHER" id="PTHR18964:SF149">
    <property type="entry name" value="BIFUNCTIONAL UDP-N-ACETYLGLUCOSAMINE 2-EPIMERASE_N-ACETYLMANNOSAMINE KINASE"/>
    <property type="match status" value="1"/>
</dbReference>
<dbReference type="Pfam" id="PF00480">
    <property type="entry name" value="ROK"/>
    <property type="match status" value="1"/>
</dbReference>
<organism evidence="2 3">
    <name type="scientific">Chimaeribacter coloradensis</name>
    <dbReference type="NCBI Taxonomy" id="2060068"/>
    <lineage>
        <taxon>Bacteria</taxon>
        <taxon>Pseudomonadati</taxon>
        <taxon>Pseudomonadota</taxon>
        <taxon>Gammaproteobacteria</taxon>
        <taxon>Enterobacterales</taxon>
        <taxon>Yersiniaceae</taxon>
        <taxon>Chimaeribacter</taxon>
    </lineage>
</organism>
<dbReference type="RefSeq" id="WP_101826371.1">
    <property type="nucleotide sequence ID" value="NZ_PJZH01000024.1"/>
</dbReference>
<proteinExistence type="inferred from homology"/>
<comment type="similarity">
    <text evidence="1">Belongs to the ROK (NagC/XylR) family.</text>
</comment>
<evidence type="ECO:0000256" key="1">
    <source>
        <dbReference type="ARBA" id="ARBA00006479"/>
    </source>
</evidence>
<name>A0A2N5DW19_9GAMM</name>